<dbReference type="PANTHER" id="PTHR13696">
    <property type="entry name" value="P-LOOP CONTAINING NUCLEOSIDE TRIPHOSPHATE HYDROLASE"/>
    <property type="match status" value="1"/>
</dbReference>
<feature type="domain" description="AAA" evidence="1">
    <location>
        <begin position="116"/>
        <end position="306"/>
    </location>
</feature>
<organism evidence="2">
    <name type="scientific">Pluralibacter gergoviae</name>
    <name type="common">Enterobacter gergoviae</name>
    <dbReference type="NCBI Taxonomy" id="61647"/>
    <lineage>
        <taxon>Bacteria</taxon>
        <taxon>Pseudomonadati</taxon>
        <taxon>Pseudomonadota</taxon>
        <taxon>Gammaproteobacteria</taxon>
        <taxon>Enterobacterales</taxon>
        <taxon>Enterobacteriaceae</taxon>
        <taxon>Pluralibacter</taxon>
    </lineage>
</organism>
<dbReference type="SUPFAM" id="SSF52540">
    <property type="entry name" value="P-loop containing nucleoside triphosphate hydrolases"/>
    <property type="match status" value="1"/>
</dbReference>
<evidence type="ECO:0000259" key="1">
    <source>
        <dbReference type="Pfam" id="PF13614"/>
    </source>
</evidence>
<dbReference type="InterPro" id="IPR027417">
    <property type="entry name" value="P-loop_NTPase"/>
</dbReference>
<name>A0A142I4G4_PLUGE</name>
<gene>
    <name evidence="2" type="ORF">LG71_27690</name>
</gene>
<accession>A0A142I4G4</accession>
<dbReference type="Gene3D" id="3.40.50.300">
    <property type="entry name" value="P-loop containing nucleotide triphosphate hydrolases"/>
    <property type="match status" value="1"/>
</dbReference>
<keyword evidence="2" id="KW-0614">Plasmid</keyword>
<dbReference type="AlphaFoldDB" id="A0A142I4G4"/>
<dbReference type="InterPro" id="IPR025669">
    <property type="entry name" value="AAA_dom"/>
</dbReference>
<protein>
    <submittedName>
        <fullName evidence="2">Chromosome partitioning protein ParA</fullName>
    </submittedName>
</protein>
<dbReference type="PATRIC" id="fig|61647.13.peg.4261"/>
<dbReference type="PANTHER" id="PTHR13696:SF98">
    <property type="entry name" value="PLASMID PARTITION PROTEIN A"/>
    <property type="match status" value="1"/>
</dbReference>
<evidence type="ECO:0000313" key="2">
    <source>
        <dbReference type="EMBL" id="AMR39529.1"/>
    </source>
</evidence>
<geneLocation type="plasmid" evidence="2">
    <name>pFB2.1</name>
</geneLocation>
<sequence length="416" mass="47364">MMSILDDIRTIGLKMKNEQASLKEIILESSRVDVSDEQVDGLDRLIYNHCLNKKTLSDFFGKSRNTFSRILAELHEKKVIGEPIFQNKSHLYTRWDVQKIMEAMGTIQYREMYLPRVIVTENHKGGTGKSTTTATLATAAALDLNLNAKICVIDLDPQGSLGNNLIHSTSEDSVYLTITDVLLSEIEDNDFTQYIKQGYTEAQIIGAMAFSTHLPNMDVITAFPTDDRFTDKYWSLDKEARLKLLTRFRDVVIPVLKEKYDLIFIDTPPQDSPIIWSTNEAADAILVPITPREYDFASTTNYMITISDRLEQLPSKGTNIKWINVLAVNVDDRSQHEIRTLNKLVRTVRDRFMTTNIKHSEAFVAAAEKGRTVLDIKKSEELCSSKQYDIAEMSVQSVYQQLINEIKSFSVREEGK</sequence>
<reference evidence="2" key="1">
    <citation type="submission" date="2016-03" db="EMBL/GenBank/DDBJ databases">
        <authorList>
            <person name="Ploux O."/>
        </authorList>
    </citation>
    <scope>NUCLEOTIDE SEQUENCE</scope>
    <source>
        <strain evidence="2">FB2</strain>
        <plasmid evidence="2">pFB2.1</plasmid>
    </source>
</reference>
<dbReference type="CDD" id="cd02042">
    <property type="entry name" value="ParAB_family"/>
    <property type="match status" value="1"/>
</dbReference>
<dbReference type="EMBL" id="CP014776">
    <property type="protein sequence ID" value="AMR39529.1"/>
    <property type="molecule type" value="Genomic_DNA"/>
</dbReference>
<proteinExistence type="predicted"/>
<dbReference type="InterPro" id="IPR050678">
    <property type="entry name" value="DNA_Partitioning_ATPase"/>
</dbReference>
<dbReference type="Pfam" id="PF13614">
    <property type="entry name" value="AAA_31"/>
    <property type="match status" value="1"/>
</dbReference>